<protein>
    <submittedName>
        <fullName evidence="7">Cation:proton antiporter subunit C</fullName>
    </submittedName>
</protein>
<keyword evidence="3 6" id="KW-0812">Transmembrane</keyword>
<keyword evidence="8" id="KW-1185">Reference proteome</keyword>
<dbReference type="PANTHER" id="PTHR34583:SF3">
    <property type="entry name" value="MULTISUBUNIT SODIUM_HYDROGEN ANTIPORTER, MNHC SUBUNIT"/>
    <property type="match status" value="1"/>
</dbReference>
<dbReference type="EMBL" id="JAKLWS010000006">
    <property type="protein sequence ID" value="MCG2588308.1"/>
    <property type="molecule type" value="Genomic_DNA"/>
</dbReference>
<sequence>MLDFFFGHYAYWFSIILFSIGMYGMLFKKTLIKKIIGLSILQSSVILFFVSVASKVDATVPVYDYNIPVENVANYMNPLPHTLMLTAIVVGVATLGVAFTLLIAIYNRYQTLDEQELIERIHD</sequence>
<gene>
    <name evidence="7" type="ORF">L6773_06995</name>
</gene>
<dbReference type="Gene3D" id="1.10.287.3510">
    <property type="match status" value="1"/>
</dbReference>
<evidence type="ECO:0000256" key="1">
    <source>
        <dbReference type="ARBA" id="ARBA00004141"/>
    </source>
</evidence>
<dbReference type="RefSeq" id="WP_237853150.1">
    <property type="nucleotide sequence ID" value="NZ_JAKLWS010000006.1"/>
</dbReference>
<name>A0ABS9KBW8_9BACT</name>
<accession>A0ABS9KBW8</accession>
<evidence type="ECO:0000256" key="6">
    <source>
        <dbReference type="SAM" id="Phobius"/>
    </source>
</evidence>
<evidence type="ECO:0000256" key="2">
    <source>
        <dbReference type="ARBA" id="ARBA00010388"/>
    </source>
</evidence>
<feature type="transmembrane region" description="Helical" evidence="6">
    <location>
        <begin position="6"/>
        <end position="26"/>
    </location>
</feature>
<dbReference type="Proteomes" id="UP001165366">
    <property type="component" value="Unassembled WGS sequence"/>
</dbReference>
<dbReference type="PANTHER" id="PTHR34583">
    <property type="entry name" value="ANTIPORTER SUBUNIT MNHC2-RELATED"/>
    <property type="match status" value="1"/>
</dbReference>
<feature type="transmembrane region" description="Helical" evidence="6">
    <location>
        <begin position="83"/>
        <end position="106"/>
    </location>
</feature>
<dbReference type="InterPro" id="IPR050601">
    <property type="entry name" value="CPA3_antiporter_subunitC"/>
</dbReference>
<evidence type="ECO:0000313" key="8">
    <source>
        <dbReference type="Proteomes" id="UP001165366"/>
    </source>
</evidence>
<comment type="caution">
    <text evidence="7">The sequence shown here is derived from an EMBL/GenBank/DDBJ whole genome shotgun (WGS) entry which is preliminary data.</text>
</comment>
<evidence type="ECO:0000313" key="7">
    <source>
        <dbReference type="EMBL" id="MCG2588308.1"/>
    </source>
</evidence>
<feature type="transmembrane region" description="Helical" evidence="6">
    <location>
        <begin position="35"/>
        <end position="54"/>
    </location>
</feature>
<evidence type="ECO:0000256" key="4">
    <source>
        <dbReference type="ARBA" id="ARBA00022989"/>
    </source>
</evidence>
<proteinExistence type="inferred from homology"/>
<dbReference type="Pfam" id="PF00420">
    <property type="entry name" value="Oxidored_q2"/>
    <property type="match status" value="1"/>
</dbReference>
<reference evidence="7" key="1">
    <citation type="submission" date="2022-01" db="EMBL/GenBank/DDBJ databases">
        <authorList>
            <person name="Wang Y."/>
        </authorList>
    </citation>
    <scope>NUCLEOTIDE SEQUENCE</scope>
    <source>
        <strain evidence="7">WB101</strain>
    </source>
</reference>
<reference evidence="7" key="2">
    <citation type="submission" date="2024-05" db="EMBL/GenBank/DDBJ databases">
        <title>Rhodohalobacter halophilus gen. nov., sp. nov., a moderately halophilic member of the family Balneolaceae.</title>
        <authorList>
            <person name="Xia J."/>
        </authorList>
    </citation>
    <scope>NUCLEOTIDE SEQUENCE</scope>
    <source>
        <strain evidence="7">WB101</strain>
    </source>
</reference>
<comment type="similarity">
    <text evidence="2">Belongs to the CPA3 antiporters (TC 2.A.63) subunit C family.</text>
</comment>
<keyword evidence="4 6" id="KW-1133">Transmembrane helix</keyword>
<evidence type="ECO:0000256" key="3">
    <source>
        <dbReference type="ARBA" id="ARBA00022692"/>
    </source>
</evidence>
<keyword evidence="5 6" id="KW-0472">Membrane</keyword>
<organism evidence="7 8">
    <name type="scientific">Rhodohalobacter sulfatireducens</name>
    <dbReference type="NCBI Taxonomy" id="2911366"/>
    <lineage>
        <taxon>Bacteria</taxon>
        <taxon>Pseudomonadati</taxon>
        <taxon>Balneolota</taxon>
        <taxon>Balneolia</taxon>
        <taxon>Balneolales</taxon>
        <taxon>Balneolaceae</taxon>
        <taxon>Rhodohalobacter</taxon>
    </lineage>
</organism>
<dbReference type="InterPro" id="IPR039428">
    <property type="entry name" value="NUOK/Mnh_C1-like"/>
</dbReference>
<evidence type="ECO:0000256" key="5">
    <source>
        <dbReference type="ARBA" id="ARBA00023136"/>
    </source>
</evidence>
<comment type="subcellular location">
    <subcellularLocation>
        <location evidence="1">Membrane</location>
        <topology evidence="1">Multi-pass membrane protein</topology>
    </subcellularLocation>
</comment>